<keyword evidence="1" id="KW-1133">Transmembrane helix</keyword>
<keyword evidence="1" id="KW-0812">Transmembrane</keyword>
<dbReference type="RefSeq" id="WP_125561002.1">
    <property type="nucleotide sequence ID" value="NZ_JAUSUM010000004.1"/>
</dbReference>
<organism evidence="2 3">
    <name type="scientific">Salibacterium salarium</name>
    <dbReference type="NCBI Taxonomy" id="284579"/>
    <lineage>
        <taxon>Bacteria</taxon>
        <taxon>Bacillati</taxon>
        <taxon>Bacillota</taxon>
        <taxon>Bacilli</taxon>
        <taxon>Bacillales</taxon>
        <taxon>Bacillaceae</taxon>
    </lineage>
</organism>
<keyword evidence="3" id="KW-1185">Reference proteome</keyword>
<gene>
    <name evidence="2" type="ORF">D7Z54_27065</name>
</gene>
<evidence type="ECO:0000256" key="1">
    <source>
        <dbReference type="SAM" id="Phobius"/>
    </source>
</evidence>
<evidence type="ECO:0000313" key="2">
    <source>
        <dbReference type="EMBL" id="RSL30265.1"/>
    </source>
</evidence>
<sequence>MNVFIGALLVLWGLTVLYASLSQIKTAAVGKDKGVVNVSGFLEWELLFKVLHKFPVGFLKGFTLVMGISFVLFGIYVMLHPEL</sequence>
<dbReference type="OrthoDB" id="2974377at2"/>
<feature type="transmembrane region" description="Helical" evidence="1">
    <location>
        <begin position="58"/>
        <end position="79"/>
    </location>
</feature>
<comment type="caution">
    <text evidence="2">The sequence shown here is derived from an EMBL/GenBank/DDBJ whole genome shotgun (WGS) entry which is preliminary data.</text>
</comment>
<protein>
    <submittedName>
        <fullName evidence="2">Uncharacterized protein</fullName>
    </submittedName>
</protein>
<dbReference type="Proteomes" id="UP000275076">
    <property type="component" value="Unassembled WGS sequence"/>
</dbReference>
<proteinExistence type="predicted"/>
<name>A0A3R9P4Q8_9BACI</name>
<dbReference type="AlphaFoldDB" id="A0A3R9P4Q8"/>
<dbReference type="EMBL" id="RBVX01000040">
    <property type="protein sequence ID" value="RSL30265.1"/>
    <property type="molecule type" value="Genomic_DNA"/>
</dbReference>
<keyword evidence="1" id="KW-0472">Membrane</keyword>
<evidence type="ECO:0000313" key="3">
    <source>
        <dbReference type="Proteomes" id="UP000275076"/>
    </source>
</evidence>
<reference evidence="2 3" key="1">
    <citation type="submission" date="2018-10" db="EMBL/GenBank/DDBJ databases">
        <title>Draft genome sequence of Bacillus salarius IM0101, isolated from a hypersaline soil in Inner Mongolia, China.</title>
        <authorList>
            <person name="Yamprayoonswat W."/>
            <person name="Boonvisut S."/>
            <person name="Jumpathong W."/>
            <person name="Sittihan S."/>
            <person name="Ruangsuj P."/>
            <person name="Wanthongcharoen S."/>
            <person name="Thongpramul N."/>
            <person name="Pimmason S."/>
            <person name="Yu B."/>
            <person name="Yasawong M."/>
        </authorList>
    </citation>
    <scope>NUCLEOTIDE SEQUENCE [LARGE SCALE GENOMIC DNA]</scope>
    <source>
        <strain evidence="2 3">IM0101</strain>
    </source>
</reference>
<accession>A0A3R9P4Q8</accession>